<dbReference type="EC" id="2.10.1.1" evidence="11"/>
<evidence type="ECO:0000313" key="14">
    <source>
        <dbReference type="EMBL" id="RVW11626.1"/>
    </source>
</evidence>
<comment type="pathway">
    <text evidence="3 11">Cofactor biosynthesis; molybdopterin biosynthesis.</text>
</comment>
<dbReference type="FunFam" id="3.40.980.10:FF:000004">
    <property type="entry name" value="Molybdopterin molybdenumtransferase"/>
    <property type="match status" value="1"/>
</dbReference>
<dbReference type="GO" id="GO:0005829">
    <property type="term" value="C:cytosol"/>
    <property type="evidence" value="ECO:0007669"/>
    <property type="project" value="TreeGrafter"/>
</dbReference>
<keyword evidence="5 11" id="KW-0500">Molybdenum</keyword>
<dbReference type="AlphaFoldDB" id="A0A3S3EEJ1"/>
<dbReference type="PANTHER" id="PTHR10192:SF5">
    <property type="entry name" value="GEPHYRIN"/>
    <property type="match status" value="1"/>
</dbReference>
<dbReference type="SUPFAM" id="SSF53218">
    <property type="entry name" value="Molybdenum cofactor biosynthesis proteins"/>
    <property type="match status" value="1"/>
</dbReference>
<dbReference type="SUPFAM" id="SSF63882">
    <property type="entry name" value="MoeA N-terminal region -like"/>
    <property type="match status" value="1"/>
</dbReference>
<dbReference type="NCBIfam" id="TIGR00177">
    <property type="entry name" value="molyb_syn"/>
    <property type="match status" value="1"/>
</dbReference>
<gene>
    <name evidence="14" type="ORF">EGT67_02230</name>
</gene>
<feature type="compositionally biased region" description="Polar residues" evidence="12">
    <location>
        <begin position="1"/>
        <end position="15"/>
    </location>
</feature>
<evidence type="ECO:0000256" key="6">
    <source>
        <dbReference type="ARBA" id="ARBA00022679"/>
    </source>
</evidence>
<comment type="caution">
    <text evidence="14">The sequence shown here is derived from an EMBL/GenBank/DDBJ whole genome shotgun (WGS) entry which is preliminary data.</text>
</comment>
<dbReference type="Gene3D" id="2.40.340.10">
    <property type="entry name" value="MoeA, C-terminal, domain IV"/>
    <property type="match status" value="1"/>
</dbReference>
<dbReference type="GO" id="GO:0046872">
    <property type="term" value="F:metal ion binding"/>
    <property type="evidence" value="ECO:0007669"/>
    <property type="project" value="UniProtKB-UniRule"/>
</dbReference>
<dbReference type="Pfam" id="PF00994">
    <property type="entry name" value="MoCF_biosynth"/>
    <property type="match status" value="1"/>
</dbReference>
<dbReference type="RefSeq" id="WP_127914389.1">
    <property type="nucleotide sequence ID" value="NZ_RKLP01000001.1"/>
</dbReference>
<evidence type="ECO:0000256" key="2">
    <source>
        <dbReference type="ARBA" id="ARBA00002901"/>
    </source>
</evidence>
<dbReference type="InterPro" id="IPR005110">
    <property type="entry name" value="MoeA_linker/N"/>
</dbReference>
<accession>A0A3S3EEJ1</accession>
<dbReference type="Gene3D" id="3.40.980.10">
    <property type="entry name" value="MoaB/Mog-like domain"/>
    <property type="match status" value="1"/>
</dbReference>
<feature type="domain" description="MoaB/Mog" evidence="13">
    <location>
        <begin position="191"/>
        <end position="327"/>
    </location>
</feature>
<reference evidence="14 15" key="1">
    <citation type="submission" date="2018-11" db="EMBL/GenBank/DDBJ databases">
        <title>Rhodococcus spongicola sp. nov. and Rhodococcus xishaensis sp. nov. from marine sponges.</title>
        <authorList>
            <person name="Li L."/>
            <person name="Lin H.W."/>
        </authorList>
    </citation>
    <scope>NUCLEOTIDE SEQUENCE [LARGE SCALE GENOMIC DNA]</scope>
    <source>
        <strain evidence="14 15">CCTCC AB2014297</strain>
    </source>
</reference>
<protein>
    <recommendedName>
        <fullName evidence="11">Molybdopterin molybdenumtransferase</fullName>
        <ecNumber evidence="11">2.10.1.1</ecNumber>
    </recommendedName>
</protein>
<dbReference type="Proteomes" id="UP000286208">
    <property type="component" value="Unassembled WGS sequence"/>
</dbReference>
<sequence>MAQAQRHSGQRSTARSVEDHAADVTELLGPLLTRPSETVRLADALGRVLSYDISSPVDLPLFRNSQMDGFAVDAASIATVPATLPIVATVPAGPAEPAPHVPGTAIRIMTGAVLPQGADAVVPVEDTDVSDGKVTVHRSRGVGDFVRDRGSDVRTGMLLLPAGTVLEPRHLGVLAAVGLGSVAVRARPRAAVITTGAELVDTGTTPGPGQIYDSNGVSLASSLRANGVEVAVLDRSSDEPDAFRAALRRAVARADLVITSGGVSMGDYEVVKDVLAELGARFGPVAMQPGGPQGLALVDEIPVLTFPGNPVSTMVSFEVFLRPLLRRAGGLPPIPREDAVLDHDVTSVPGKRQFLRGRRTDSGVEVVAGPGSHLVAALAWADVLIDVPADVTSLAAGERVKVWPL</sequence>
<dbReference type="SUPFAM" id="SSF63867">
    <property type="entry name" value="MoeA C-terminal domain-like"/>
    <property type="match status" value="1"/>
</dbReference>
<evidence type="ECO:0000256" key="12">
    <source>
        <dbReference type="SAM" id="MobiDB-lite"/>
    </source>
</evidence>
<dbReference type="UniPathway" id="UPA00344"/>
<evidence type="ECO:0000256" key="8">
    <source>
        <dbReference type="ARBA" id="ARBA00022842"/>
    </source>
</evidence>
<dbReference type="InterPro" id="IPR036135">
    <property type="entry name" value="MoeA_linker/N_sf"/>
</dbReference>
<keyword evidence="15" id="KW-1185">Reference proteome</keyword>
<evidence type="ECO:0000313" key="15">
    <source>
        <dbReference type="Proteomes" id="UP000286208"/>
    </source>
</evidence>
<comment type="similarity">
    <text evidence="4 11">Belongs to the MoeA family.</text>
</comment>
<name>A0A3S3EEJ1_9NOCA</name>
<dbReference type="SMART" id="SM00852">
    <property type="entry name" value="MoCF_biosynth"/>
    <property type="match status" value="1"/>
</dbReference>
<dbReference type="InterPro" id="IPR038987">
    <property type="entry name" value="MoeA-like"/>
</dbReference>
<dbReference type="Gene3D" id="3.90.105.10">
    <property type="entry name" value="Molybdopterin biosynthesis moea protein, domain 2"/>
    <property type="match status" value="1"/>
</dbReference>
<feature type="region of interest" description="Disordered" evidence="12">
    <location>
        <begin position="1"/>
        <end position="20"/>
    </location>
</feature>
<evidence type="ECO:0000256" key="9">
    <source>
        <dbReference type="ARBA" id="ARBA00023150"/>
    </source>
</evidence>
<evidence type="ECO:0000256" key="1">
    <source>
        <dbReference type="ARBA" id="ARBA00001946"/>
    </source>
</evidence>
<evidence type="ECO:0000256" key="4">
    <source>
        <dbReference type="ARBA" id="ARBA00010763"/>
    </source>
</evidence>
<dbReference type="InterPro" id="IPR036688">
    <property type="entry name" value="MoeA_C_domain_IV_sf"/>
</dbReference>
<evidence type="ECO:0000256" key="7">
    <source>
        <dbReference type="ARBA" id="ARBA00022723"/>
    </source>
</evidence>
<keyword evidence="9 11" id="KW-0501">Molybdenum cofactor biosynthesis</keyword>
<comment type="catalytic activity">
    <reaction evidence="10">
        <text>adenylyl-molybdopterin + molybdate = Mo-molybdopterin + AMP + H(+)</text>
        <dbReference type="Rhea" id="RHEA:35047"/>
        <dbReference type="ChEBI" id="CHEBI:15378"/>
        <dbReference type="ChEBI" id="CHEBI:36264"/>
        <dbReference type="ChEBI" id="CHEBI:62727"/>
        <dbReference type="ChEBI" id="CHEBI:71302"/>
        <dbReference type="ChEBI" id="CHEBI:456215"/>
        <dbReference type="EC" id="2.10.1.1"/>
    </reaction>
</comment>
<keyword evidence="8 11" id="KW-0460">Magnesium</keyword>
<evidence type="ECO:0000256" key="5">
    <source>
        <dbReference type="ARBA" id="ARBA00022505"/>
    </source>
</evidence>
<organism evidence="14 15">
    <name type="scientific">Prescottella agglutinans</name>
    <dbReference type="NCBI Taxonomy" id="1644129"/>
    <lineage>
        <taxon>Bacteria</taxon>
        <taxon>Bacillati</taxon>
        <taxon>Actinomycetota</taxon>
        <taxon>Actinomycetes</taxon>
        <taxon>Mycobacteriales</taxon>
        <taxon>Nocardiaceae</taxon>
        <taxon>Prescottella</taxon>
    </lineage>
</organism>
<dbReference type="InterPro" id="IPR005111">
    <property type="entry name" value="MoeA_C_domain_IV"/>
</dbReference>
<dbReference type="CDD" id="cd00887">
    <property type="entry name" value="MoeA"/>
    <property type="match status" value="1"/>
</dbReference>
<dbReference type="GO" id="GO:0006777">
    <property type="term" value="P:Mo-molybdopterin cofactor biosynthetic process"/>
    <property type="evidence" value="ECO:0007669"/>
    <property type="project" value="UniProtKB-UniRule"/>
</dbReference>
<dbReference type="InterPro" id="IPR001453">
    <property type="entry name" value="MoaB/Mog_dom"/>
</dbReference>
<proteinExistence type="inferred from homology"/>
<keyword evidence="7 11" id="KW-0479">Metal-binding</keyword>
<dbReference type="Pfam" id="PF03454">
    <property type="entry name" value="MoeA_C"/>
    <property type="match status" value="1"/>
</dbReference>
<dbReference type="GO" id="GO:0061599">
    <property type="term" value="F:molybdopterin molybdotransferase activity"/>
    <property type="evidence" value="ECO:0007669"/>
    <property type="project" value="UniProtKB-UniRule"/>
</dbReference>
<keyword evidence="6 11" id="KW-0808">Transferase</keyword>
<dbReference type="NCBIfam" id="NF045515">
    <property type="entry name" value="Glp_gephyrin"/>
    <property type="match status" value="1"/>
</dbReference>
<comment type="cofactor">
    <cofactor evidence="1 11">
        <name>Mg(2+)</name>
        <dbReference type="ChEBI" id="CHEBI:18420"/>
    </cofactor>
</comment>
<evidence type="ECO:0000259" key="13">
    <source>
        <dbReference type="SMART" id="SM00852"/>
    </source>
</evidence>
<dbReference type="Pfam" id="PF03453">
    <property type="entry name" value="MoeA_N"/>
    <property type="match status" value="1"/>
</dbReference>
<dbReference type="OrthoDB" id="9804758at2"/>
<dbReference type="PANTHER" id="PTHR10192">
    <property type="entry name" value="MOLYBDOPTERIN BIOSYNTHESIS PROTEIN"/>
    <property type="match status" value="1"/>
</dbReference>
<evidence type="ECO:0000256" key="10">
    <source>
        <dbReference type="ARBA" id="ARBA00047317"/>
    </source>
</evidence>
<evidence type="ECO:0000256" key="3">
    <source>
        <dbReference type="ARBA" id="ARBA00005046"/>
    </source>
</evidence>
<dbReference type="EMBL" id="RKLP01000001">
    <property type="protein sequence ID" value="RVW11626.1"/>
    <property type="molecule type" value="Genomic_DNA"/>
</dbReference>
<dbReference type="Gene3D" id="2.170.190.11">
    <property type="entry name" value="Molybdopterin biosynthesis moea protein, domain 3"/>
    <property type="match status" value="1"/>
</dbReference>
<evidence type="ECO:0000256" key="11">
    <source>
        <dbReference type="RuleBase" id="RU365090"/>
    </source>
</evidence>
<comment type="function">
    <text evidence="2 11">Catalyzes the insertion of molybdate into adenylated molybdopterin with the concomitant release of AMP.</text>
</comment>
<dbReference type="InterPro" id="IPR036425">
    <property type="entry name" value="MoaB/Mog-like_dom_sf"/>
</dbReference>